<organism evidence="1 2">
    <name type="scientific">Fibrella forsythiae</name>
    <dbReference type="NCBI Taxonomy" id="2817061"/>
    <lineage>
        <taxon>Bacteria</taxon>
        <taxon>Pseudomonadati</taxon>
        <taxon>Bacteroidota</taxon>
        <taxon>Cytophagia</taxon>
        <taxon>Cytophagales</taxon>
        <taxon>Spirosomataceae</taxon>
        <taxon>Fibrella</taxon>
    </lineage>
</organism>
<reference evidence="1 2" key="1">
    <citation type="submission" date="2021-03" db="EMBL/GenBank/DDBJ databases">
        <title>Fibrella sp. HMF5405 genome sequencing and assembly.</title>
        <authorList>
            <person name="Kang H."/>
            <person name="Kim H."/>
            <person name="Bae S."/>
            <person name="Joh K."/>
        </authorList>
    </citation>
    <scope>NUCLEOTIDE SEQUENCE [LARGE SCALE GENOMIC DNA]</scope>
    <source>
        <strain evidence="1 2">HMF5405</strain>
    </source>
</reference>
<sequence>MTTIMNWTPTHFPAAMRSLSPTTRAKAIELANMMMSRGDMDRQEAIQASIIEARRQARAAFPDTQSQPIYTYPQA</sequence>
<proteinExistence type="predicted"/>
<keyword evidence="2" id="KW-1185">Reference proteome</keyword>
<comment type="caution">
    <text evidence="1">The sequence shown here is derived from an EMBL/GenBank/DDBJ whole genome shotgun (WGS) entry which is preliminary data.</text>
</comment>
<dbReference type="Proteomes" id="UP000664628">
    <property type="component" value="Unassembled WGS sequence"/>
</dbReference>
<dbReference type="EMBL" id="JAFMYW010000013">
    <property type="protein sequence ID" value="MBO0952771.1"/>
    <property type="molecule type" value="Genomic_DNA"/>
</dbReference>
<evidence type="ECO:0000313" key="1">
    <source>
        <dbReference type="EMBL" id="MBO0952771.1"/>
    </source>
</evidence>
<protein>
    <submittedName>
        <fullName evidence="1">Uncharacterized protein</fullName>
    </submittedName>
</protein>
<accession>A0ABS3JTQ6</accession>
<evidence type="ECO:0000313" key="2">
    <source>
        <dbReference type="Proteomes" id="UP000664628"/>
    </source>
</evidence>
<name>A0ABS3JTQ6_9BACT</name>
<gene>
    <name evidence="1" type="ORF">J2I46_29605</name>
</gene>